<keyword evidence="4 10" id="KW-0812">Transmembrane</keyword>
<keyword evidence="3 10" id="KW-0716">Sensory transduction</keyword>
<dbReference type="PANTHER" id="PTHR21137">
    <property type="entry name" value="ODORANT RECEPTOR"/>
    <property type="match status" value="1"/>
</dbReference>
<comment type="caution">
    <text evidence="11">The sequence shown here is derived from an EMBL/GenBank/DDBJ whole genome shotgun (WGS) entry which is preliminary data.</text>
</comment>
<dbReference type="Proteomes" id="UP001168821">
    <property type="component" value="Unassembled WGS sequence"/>
</dbReference>
<comment type="subcellular location">
    <subcellularLocation>
        <location evidence="1 10">Cell membrane</location>
        <topology evidence="1 10">Multi-pass membrane protein</topology>
    </subcellularLocation>
</comment>
<keyword evidence="8 10" id="KW-0675">Receptor</keyword>
<keyword evidence="6 10" id="KW-1133">Transmembrane helix</keyword>
<dbReference type="GO" id="GO:0005549">
    <property type="term" value="F:odorant binding"/>
    <property type="evidence" value="ECO:0007669"/>
    <property type="project" value="InterPro"/>
</dbReference>
<feature type="transmembrane region" description="Helical" evidence="10">
    <location>
        <begin position="249"/>
        <end position="268"/>
    </location>
</feature>
<sequence>MKTIAERTFGLTIIVLKIVGFYPTNNCKILHKFYGIVLYIVAMIPVTILSLLHFVYMKDLSEFKTNDFVMVALVFYTFKLPPCLINKNKIKNCIHYFDDPIYSAVKEEHKKIIEECIAVCRRNFNVFLISCITGTSGFVLSAAINVEMLPVNVWLPKSFIDEPVIFQIVRFLTFLVIVYALLTCGTVDPLIAALCYQATAQIQILKKNLQGLGGDFENKFSSEETFQTIKKCAQHHESILNFIREVQNCFSLVVFFQFAGSSVVIAVISFQMSKVTGVDFLITLNDFGVLFFQIFFYCYYGSLLMEESNGLSSAIYLSRWYECDVRCKKALIVFMEHSKKPMVITAGRLLPLSLDTFTMVFRRAYSLVAVLKNY</sequence>
<feature type="transmembrane region" description="Helical" evidence="10">
    <location>
        <begin position="124"/>
        <end position="144"/>
    </location>
</feature>
<dbReference type="GO" id="GO:0004984">
    <property type="term" value="F:olfactory receptor activity"/>
    <property type="evidence" value="ECO:0007669"/>
    <property type="project" value="InterPro"/>
</dbReference>
<feature type="transmembrane region" description="Helical" evidence="10">
    <location>
        <begin position="68"/>
        <end position="85"/>
    </location>
</feature>
<organism evidence="11 12">
    <name type="scientific">Zophobas morio</name>
    <dbReference type="NCBI Taxonomy" id="2755281"/>
    <lineage>
        <taxon>Eukaryota</taxon>
        <taxon>Metazoa</taxon>
        <taxon>Ecdysozoa</taxon>
        <taxon>Arthropoda</taxon>
        <taxon>Hexapoda</taxon>
        <taxon>Insecta</taxon>
        <taxon>Pterygota</taxon>
        <taxon>Neoptera</taxon>
        <taxon>Endopterygota</taxon>
        <taxon>Coleoptera</taxon>
        <taxon>Polyphaga</taxon>
        <taxon>Cucujiformia</taxon>
        <taxon>Tenebrionidae</taxon>
        <taxon>Zophobas</taxon>
    </lineage>
</organism>
<evidence type="ECO:0000256" key="2">
    <source>
        <dbReference type="ARBA" id="ARBA00022475"/>
    </source>
</evidence>
<protein>
    <recommendedName>
        <fullName evidence="10">Odorant receptor</fullName>
    </recommendedName>
</protein>
<dbReference type="Pfam" id="PF02949">
    <property type="entry name" value="7tm_6"/>
    <property type="match status" value="1"/>
</dbReference>
<evidence type="ECO:0000256" key="8">
    <source>
        <dbReference type="ARBA" id="ARBA00023170"/>
    </source>
</evidence>
<proteinExistence type="inferred from homology"/>
<evidence type="ECO:0000256" key="10">
    <source>
        <dbReference type="RuleBase" id="RU351113"/>
    </source>
</evidence>
<dbReference type="PANTHER" id="PTHR21137:SF35">
    <property type="entry name" value="ODORANT RECEPTOR 19A-RELATED"/>
    <property type="match status" value="1"/>
</dbReference>
<feature type="transmembrane region" description="Helical" evidence="10">
    <location>
        <begin position="280"/>
        <end position="300"/>
    </location>
</feature>
<keyword evidence="7 10" id="KW-0472">Membrane</keyword>
<evidence type="ECO:0000256" key="7">
    <source>
        <dbReference type="ARBA" id="ARBA00023136"/>
    </source>
</evidence>
<gene>
    <name evidence="11" type="ORF">Zmor_002388</name>
</gene>
<dbReference type="InterPro" id="IPR004117">
    <property type="entry name" value="7tm6_olfct_rcpt"/>
</dbReference>
<keyword evidence="2" id="KW-1003">Cell membrane</keyword>
<evidence type="ECO:0000256" key="4">
    <source>
        <dbReference type="ARBA" id="ARBA00022692"/>
    </source>
</evidence>
<dbReference type="GO" id="GO:0005886">
    <property type="term" value="C:plasma membrane"/>
    <property type="evidence" value="ECO:0007669"/>
    <property type="project" value="UniProtKB-SubCell"/>
</dbReference>
<keyword evidence="9 10" id="KW-0807">Transducer</keyword>
<keyword evidence="5 10" id="KW-0552">Olfaction</keyword>
<comment type="caution">
    <text evidence="10">Lacks conserved residue(s) required for the propagation of feature annotation.</text>
</comment>
<name>A0AA38JA54_9CUCU</name>
<keyword evidence="12" id="KW-1185">Reference proteome</keyword>
<dbReference type="AlphaFoldDB" id="A0AA38JA54"/>
<comment type="similarity">
    <text evidence="10">Belongs to the insect chemoreceptor superfamily. Heteromeric odorant receptor channel (TC 1.A.69) family.</text>
</comment>
<dbReference type="EMBL" id="JALNTZ010000001">
    <property type="protein sequence ID" value="KAJ3666972.1"/>
    <property type="molecule type" value="Genomic_DNA"/>
</dbReference>
<evidence type="ECO:0000256" key="3">
    <source>
        <dbReference type="ARBA" id="ARBA00022606"/>
    </source>
</evidence>
<evidence type="ECO:0000313" key="12">
    <source>
        <dbReference type="Proteomes" id="UP001168821"/>
    </source>
</evidence>
<accession>A0AA38JA54</accession>
<dbReference type="GO" id="GO:0007165">
    <property type="term" value="P:signal transduction"/>
    <property type="evidence" value="ECO:0007669"/>
    <property type="project" value="UniProtKB-KW"/>
</dbReference>
<reference evidence="11" key="1">
    <citation type="journal article" date="2023" name="G3 (Bethesda)">
        <title>Whole genome assemblies of Zophobas morio and Tenebrio molitor.</title>
        <authorList>
            <person name="Kaur S."/>
            <person name="Stinson S.A."/>
            <person name="diCenzo G.C."/>
        </authorList>
    </citation>
    <scope>NUCLEOTIDE SEQUENCE</scope>
    <source>
        <strain evidence="11">QUZm001</strain>
    </source>
</reference>
<feature type="transmembrane region" description="Helical" evidence="10">
    <location>
        <begin position="33"/>
        <end position="56"/>
    </location>
</feature>
<evidence type="ECO:0000256" key="6">
    <source>
        <dbReference type="ARBA" id="ARBA00022989"/>
    </source>
</evidence>
<evidence type="ECO:0000256" key="9">
    <source>
        <dbReference type="ARBA" id="ARBA00023224"/>
    </source>
</evidence>
<evidence type="ECO:0000313" key="11">
    <source>
        <dbReference type="EMBL" id="KAJ3666972.1"/>
    </source>
</evidence>
<evidence type="ECO:0000256" key="1">
    <source>
        <dbReference type="ARBA" id="ARBA00004651"/>
    </source>
</evidence>
<evidence type="ECO:0000256" key="5">
    <source>
        <dbReference type="ARBA" id="ARBA00022725"/>
    </source>
</evidence>